<dbReference type="Proteomes" id="UP001286313">
    <property type="component" value="Unassembled WGS sequence"/>
</dbReference>
<proteinExistence type="predicted"/>
<protein>
    <submittedName>
        <fullName evidence="1">Uncharacterized protein</fullName>
    </submittedName>
</protein>
<dbReference type="EMBL" id="JAWQEG010002714">
    <property type="protein sequence ID" value="KAK3870119.1"/>
    <property type="molecule type" value="Genomic_DNA"/>
</dbReference>
<organism evidence="1 2">
    <name type="scientific">Petrolisthes cinctipes</name>
    <name type="common">Flat porcelain crab</name>
    <dbReference type="NCBI Taxonomy" id="88211"/>
    <lineage>
        <taxon>Eukaryota</taxon>
        <taxon>Metazoa</taxon>
        <taxon>Ecdysozoa</taxon>
        <taxon>Arthropoda</taxon>
        <taxon>Crustacea</taxon>
        <taxon>Multicrustacea</taxon>
        <taxon>Malacostraca</taxon>
        <taxon>Eumalacostraca</taxon>
        <taxon>Eucarida</taxon>
        <taxon>Decapoda</taxon>
        <taxon>Pleocyemata</taxon>
        <taxon>Anomura</taxon>
        <taxon>Galatheoidea</taxon>
        <taxon>Porcellanidae</taxon>
        <taxon>Petrolisthes</taxon>
    </lineage>
</organism>
<gene>
    <name evidence="1" type="ORF">Pcinc_024621</name>
</gene>
<accession>A0AAE1F9K0</accession>
<keyword evidence="2" id="KW-1185">Reference proteome</keyword>
<dbReference type="AlphaFoldDB" id="A0AAE1F9K0"/>
<reference evidence="1" key="1">
    <citation type="submission" date="2023-10" db="EMBL/GenBank/DDBJ databases">
        <title>Genome assemblies of two species of porcelain crab, Petrolisthes cinctipes and Petrolisthes manimaculis (Anomura: Porcellanidae).</title>
        <authorList>
            <person name="Angst P."/>
        </authorList>
    </citation>
    <scope>NUCLEOTIDE SEQUENCE</scope>
    <source>
        <strain evidence="1">PB745_01</strain>
        <tissue evidence="1">Gill</tissue>
    </source>
</reference>
<evidence type="ECO:0000313" key="1">
    <source>
        <dbReference type="EMBL" id="KAK3870119.1"/>
    </source>
</evidence>
<sequence>MRQYIDDVSDMEGAMRQCCDVVPATTGVVMWFLQQQVLLCGSSNNRCCDVVPSTTGVVMWFLQQQVL</sequence>
<evidence type="ECO:0000313" key="2">
    <source>
        <dbReference type="Proteomes" id="UP001286313"/>
    </source>
</evidence>
<name>A0AAE1F9K0_PETCI</name>
<comment type="caution">
    <text evidence="1">The sequence shown here is derived from an EMBL/GenBank/DDBJ whole genome shotgun (WGS) entry which is preliminary data.</text>
</comment>